<dbReference type="InterPro" id="IPR001611">
    <property type="entry name" value="Leu-rich_rpt"/>
</dbReference>
<keyword evidence="7" id="KW-1185">Reference proteome</keyword>
<dbReference type="SMART" id="SM00365">
    <property type="entry name" value="LRR_SD22"/>
    <property type="match status" value="4"/>
</dbReference>
<keyword evidence="1" id="KW-0433">Leucine-rich repeat</keyword>
<evidence type="ECO:0000256" key="3">
    <source>
        <dbReference type="ARBA" id="ARBA00022737"/>
    </source>
</evidence>
<keyword evidence="6" id="KW-1133">Transmembrane helix</keyword>
<feature type="transmembrane region" description="Helical" evidence="6">
    <location>
        <begin position="714"/>
        <end position="737"/>
    </location>
</feature>
<dbReference type="GO" id="GO:0004252">
    <property type="term" value="F:serine-type endopeptidase activity"/>
    <property type="evidence" value="ECO:0007669"/>
    <property type="project" value="InterPro"/>
</dbReference>
<dbReference type="InterPro" id="IPR003591">
    <property type="entry name" value="Leu-rich_rpt_typical-subtyp"/>
</dbReference>
<dbReference type="Proteomes" id="UP000046395">
    <property type="component" value="Unassembled WGS sequence"/>
</dbReference>
<evidence type="ECO:0000313" key="8">
    <source>
        <dbReference type="WBParaSite" id="TMUE_2000006351.1"/>
    </source>
</evidence>
<dbReference type="PROSITE" id="PS00761">
    <property type="entry name" value="SPASE_I_3"/>
    <property type="match status" value="1"/>
</dbReference>
<evidence type="ECO:0000256" key="6">
    <source>
        <dbReference type="SAM" id="Phobius"/>
    </source>
</evidence>
<dbReference type="WBParaSite" id="TMUE_2000006351.1">
    <property type="protein sequence ID" value="TMUE_2000006351.1"/>
    <property type="gene ID" value="WBGene00299563"/>
</dbReference>
<reference evidence="7" key="1">
    <citation type="submission" date="2013-11" db="EMBL/GenBank/DDBJ databases">
        <authorList>
            <person name="Aslett M."/>
        </authorList>
    </citation>
    <scope>NUCLEOTIDE SEQUENCE [LARGE SCALE GENOMIC DNA]</scope>
    <source>
        <strain evidence="7">Edinburgh</strain>
    </source>
</reference>
<keyword evidence="3" id="KW-0677">Repeat</keyword>
<reference evidence="8" key="3">
    <citation type="submission" date="2019-12" db="UniProtKB">
        <authorList>
            <consortium name="WormBaseParasite"/>
        </authorList>
    </citation>
    <scope>IDENTIFICATION</scope>
</reference>
<dbReference type="SMART" id="SM00369">
    <property type="entry name" value="LRR_TYP"/>
    <property type="match status" value="14"/>
</dbReference>
<evidence type="ECO:0000256" key="5">
    <source>
        <dbReference type="SAM" id="MobiDB-lite"/>
    </source>
</evidence>
<dbReference type="PANTHER" id="PTHR24366:SF96">
    <property type="entry name" value="LEUCINE RICH REPEAT CONTAINING 53"/>
    <property type="match status" value="1"/>
</dbReference>
<dbReference type="STRING" id="70415.A0A5S6QG24"/>
<dbReference type="Pfam" id="PF13855">
    <property type="entry name" value="LRR_8"/>
    <property type="match status" value="3"/>
</dbReference>
<evidence type="ECO:0000313" key="7">
    <source>
        <dbReference type="Proteomes" id="UP000046395"/>
    </source>
</evidence>
<proteinExistence type="predicted"/>
<dbReference type="InterPro" id="IPR032675">
    <property type="entry name" value="LRR_dom_sf"/>
</dbReference>
<dbReference type="Gene3D" id="3.80.10.10">
    <property type="entry name" value="Ribonuclease Inhibitor"/>
    <property type="match status" value="3"/>
</dbReference>
<dbReference type="WBParaSite" id="TMUE_2000006351.3">
    <property type="protein sequence ID" value="TMUE_2000006351.3"/>
    <property type="gene ID" value="WBGene00299563"/>
</dbReference>
<feature type="region of interest" description="Disordered" evidence="5">
    <location>
        <begin position="543"/>
        <end position="576"/>
    </location>
</feature>
<protein>
    <submittedName>
        <fullName evidence="8">LRRNT domain-containing protein</fullName>
    </submittedName>
</protein>
<keyword evidence="6" id="KW-0812">Transmembrane</keyword>
<keyword evidence="4" id="KW-0325">Glycoprotein</keyword>
<dbReference type="GO" id="GO:0016020">
    <property type="term" value="C:membrane"/>
    <property type="evidence" value="ECO:0007669"/>
    <property type="project" value="InterPro"/>
</dbReference>
<dbReference type="InterPro" id="IPR019758">
    <property type="entry name" value="Pept_S26A_signal_pept_1_CS"/>
</dbReference>
<dbReference type="PANTHER" id="PTHR24366">
    <property type="entry name" value="IG(IMMUNOGLOBULIN) AND LRR(LEUCINE RICH REPEAT) DOMAINS"/>
    <property type="match status" value="1"/>
</dbReference>
<keyword evidence="2" id="KW-0732">Signal</keyword>
<evidence type="ECO:0000256" key="1">
    <source>
        <dbReference type="ARBA" id="ARBA00022614"/>
    </source>
</evidence>
<evidence type="ECO:0000256" key="4">
    <source>
        <dbReference type="ARBA" id="ARBA00023180"/>
    </source>
</evidence>
<evidence type="ECO:0000256" key="2">
    <source>
        <dbReference type="ARBA" id="ARBA00022729"/>
    </source>
</evidence>
<dbReference type="SUPFAM" id="SSF52058">
    <property type="entry name" value="L domain-like"/>
    <property type="match status" value="2"/>
</dbReference>
<dbReference type="FunFam" id="3.80.10.10:FF:000770">
    <property type="entry name" value="Uncharacterized protein"/>
    <property type="match status" value="1"/>
</dbReference>
<dbReference type="WBParaSite" id="TMUE_2000006351.2">
    <property type="protein sequence ID" value="TMUE_2000006351.2"/>
    <property type="gene ID" value="WBGene00299563"/>
</dbReference>
<organism evidence="7 8">
    <name type="scientific">Trichuris muris</name>
    <name type="common">Mouse whipworm</name>
    <dbReference type="NCBI Taxonomy" id="70415"/>
    <lineage>
        <taxon>Eukaryota</taxon>
        <taxon>Metazoa</taxon>
        <taxon>Ecdysozoa</taxon>
        <taxon>Nematoda</taxon>
        <taxon>Enoplea</taxon>
        <taxon>Dorylaimia</taxon>
        <taxon>Trichinellida</taxon>
        <taxon>Trichuridae</taxon>
        <taxon>Trichuris</taxon>
    </lineage>
</organism>
<sequence length="813" mass="90525">MTPTVGARPSRLIDSILLMVKSRTPHFADVVTASKGSRSGSTHIALRLYNVFDRANSNCDMNTPCVTSEWARCILFSIALLLSTQNSIAYCPENNRLKAMCTCESTGHNTILDCSDCTGQQTIEVLKENRAKLGLLMELRLRNCTLTELKENQFDGLFVKKLDLTDNLIETVDIKAFEGLKNVLQTLLLGGNRLKELPNKALNNMEELQHLDLSSNEIGDIDENEQLINLPKLTDLNLVDNRICSIHKDTFDMVKPTLQTLNLGKNCLAEVPAAAIRGFKHLLALHLQRNNISAIRALQFINLPMLSLLNLANNQIEIIQRQSFVNVPMIRFLYLGDNNYTSLESHTFSTLESLELLDLTNNQITKVPTDAFSGMPKLAQLYLGQNRITQIEPNAFNNSSLVILMLPMNDLSRLEPDMFNGLTYLQQCSLKSNKIASIASNTFYSVPNLVVLDLSHNQLDELPPSTFIGQPKLFLLDLSYNRLPRIPYEALNRRTVTVMLHENPLVCTEQIHMLENNIGIHVSTAEDHICGGSSFKQEQANTISDGPTTGEEVGPKENSVTEGIADGGAISKSSNKEEEKITLPAGIVVKEPIETTKQPTMEATEPEVIYPVPIPFLSKAPPLLEAYAVYTTTATPLEHIVPQTTFFTGLPLDIITALPEWTNPPGYSTAAVGLHYGNAKQDYPVHRSFSEHNSNEEQAEDTNKWSGFSESAKMTASVCIGIVIALTLIVVAVLYFVRRRNLILTRRSESNESRTTAYVNAHTYGCHNYPPFTQPEGPRRPSRQCDISTYARNPPNWLYDPVCYSSTPSAYRP</sequence>
<dbReference type="PRINTS" id="PR00019">
    <property type="entry name" value="LEURICHRPT"/>
</dbReference>
<name>A0A5S6QG24_TRIMR</name>
<dbReference type="AlphaFoldDB" id="A0A5S6QG24"/>
<reference evidence="7" key="2">
    <citation type="submission" date="2014-03" db="EMBL/GenBank/DDBJ databases">
        <title>The whipworm genome and dual-species transcriptomics of an intimate host-pathogen interaction.</title>
        <authorList>
            <person name="Foth B.J."/>
            <person name="Tsai I.J."/>
            <person name="Reid A.J."/>
            <person name="Bancroft A.J."/>
            <person name="Nichol S."/>
            <person name="Tracey A."/>
            <person name="Holroyd N."/>
            <person name="Cotton J.A."/>
            <person name="Stanley E.J."/>
            <person name="Zarowiecki M."/>
            <person name="Liu J.Z."/>
            <person name="Huckvale T."/>
            <person name="Cooper P.J."/>
            <person name="Grencis R.K."/>
            <person name="Berriman M."/>
        </authorList>
    </citation>
    <scope>NUCLEOTIDE SEQUENCE [LARGE SCALE GENOMIC DNA]</scope>
    <source>
        <strain evidence="7">Edinburgh</strain>
    </source>
</reference>
<accession>A0A5S6QG24</accession>
<keyword evidence="6" id="KW-0472">Membrane</keyword>
<dbReference type="PROSITE" id="PS51450">
    <property type="entry name" value="LRR"/>
    <property type="match status" value="4"/>
</dbReference>